<evidence type="ECO:0000313" key="1">
    <source>
        <dbReference type="EMBL" id="KAK1129811.1"/>
    </source>
</evidence>
<evidence type="ECO:0000313" key="2">
    <source>
        <dbReference type="Proteomes" id="UP001177670"/>
    </source>
</evidence>
<dbReference type="InterPro" id="IPR036179">
    <property type="entry name" value="Ig-like_dom_sf"/>
</dbReference>
<dbReference type="AlphaFoldDB" id="A0AA40KR81"/>
<dbReference type="EMBL" id="JAHYIQ010000008">
    <property type="protein sequence ID" value="KAK1129811.1"/>
    <property type="molecule type" value="Genomic_DNA"/>
</dbReference>
<sequence length="212" mass="23568">MAKARARISGPPDIYVKTGSLLTLTCLMSQGPHDLGTVAWFRGSKPVVTSPHSENDVNGEPRITVETEWSDALTSRLAGFRVNIDCFNCVKYPTPFSVPSAPFHIHRLKISILSSRNPERAVRRCTVKRRINELISARCGDLSREANQTQPICRLQYSRDIETPAEADKGRLEMQSMPDASSRCTGCLTKEYPVSYPIRGPAEYHTTCQGTV</sequence>
<reference evidence="1" key="1">
    <citation type="submission" date="2021-10" db="EMBL/GenBank/DDBJ databases">
        <title>Melipona bicolor Genome sequencing and assembly.</title>
        <authorList>
            <person name="Araujo N.S."/>
            <person name="Arias M.C."/>
        </authorList>
    </citation>
    <scope>NUCLEOTIDE SEQUENCE</scope>
    <source>
        <strain evidence="1">USP_2M_L1-L4_2017</strain>
        <tissue evidence="1">Whole body</tissue>
    </source>
</reference>
<protein>
    <recommendedName>
        <fullName evidence="3">Ig-like domain-containing protein</fullName>
    </recommendedName>
</protein>
<keyword evidence="2" id="KW-1185">Reference proteome</keyword>
<dbReference type="SUPFAM" id="SSF48726">
    <property type="entry name" value="Immunoglobulin"/>
    <property type="match status" value="1"/>
</dbReference>
<proteinExistence type="predicted"/>
<accession>A0AA40KR81</accession>
<gene>
    <name evidence="1" type="ORF">K0M31_019520</name>
</gene>
<organism evidence="1 2">
    <name type="scientific">Melipona bicolor</name>
    <dbReference type="NCBI Taxonomy" id="60889"/>
    <lineage>
        <taxon>Eukaryota</taxon>
        <taxon>Metazoa</taxon>
        <taxon>Ecdysozoa</taxon>
        <taxon>Arthropoda</taxon>
        <taxon>Hexapoda</taxon>
        <taxon>Insecta</taxon>
        <taxon>Pterygota</taxon>
        <taxon>Neoptera</taxon>
        <taxon>Endopterygota</taxon>
        <taxon>Hymenoptera</taxon>
        <taxon>Apocrita</taxon>
        <taxon>Aculeata</taxon>
        <taxon>Apoidea</taxon>
        <taxon>Anthophila</taxon>
        <taxon>Apidae</taxon>
        <taxon>Melipona</taxon>
    </lineage>
</organism>
<comment type="caution">
    <text evidence="1">The sequence shown here is derived from an EMBL/GenBank/DDBJ whole genome shotgun (WGS) entry which is preliminary data.</text>
</comment>
<evidence type="ECO:0008006" key="3">
    <source>
        <dbReference type="Google" id="ProtNLM"/>
    </source>
</evidence>
<name>A0AA40KR81_9HYME</name>
<dbReference type="Proteomes" id="UP001177670">
    <property type="component" value="Unassembled WGS sequence"/>
</dbReference>